<organism evidence="3 4">
    <name type="scientific">Anopheles albimanus</name>
    <name type="common">New world malaria mosquito</name>
    <dbReference type="NCBI Taxonomy" id="7167"/>
    <lineage>
        <taxon>Eukaryota</taxon>
        <taxon>Metazoa</taxon>
        <taxon>Ecdysozoa</taxon>
        <taxon>Arthropoda</taxon>
        <taxon>Hexapoda</taxon>
        <taxon>Insecta</taxon>
        <taxon>Pterygota</taxon>
        <taxon>Neoptera</taxon>
        <taxon>Endopterygota</taxon>
        <taxon>Diptera</taxon>
        <taxon>Nematocera</taxon>
        <taxon>Culicoidea</taxon>
        <taxon>Culicidae</taxon>
        <taxon>Anophelinae</taxon>
        <taxon>Anopheles</taxon>
    </lineage>
</organism>
<dbReference type="SMART" id="SM00700">
    <property type="entry name" value="JHBP"/>
    <property type="match status" value="1"/>
</dbReference>
<dbReference type="InterPro" id="IPR010562">
    <property type="entry name" value="Haemolymph_juvenile_hormone-bd"/>
</dbReference>
<feature type="region of interest" description="Disordered" evidence="1">
    <location>
        <begin position="495"/>
        <end position="541"/>
    </location>
</feature>
<dbReference type="AlphaFoldDB" id="A0A182F1U8"/>
<dbReference type="Gene3D" id="3.15.10.30">
    <property type="entry name" value="Haemolymph juvenile hormone binding protein"/>
    <property type="match status" value="2"/>
</dbReference>
<dbReference type="GO" id="GO:0005615">
    <property type="term" value="C:extracellular space"/>
    <property type="evidence" value="ECO:0007669"/>
    <property type="project" value="TreeGrafter"/>
</dbReference>
<sequence>MDTPRNAGCWWLMVRQLVPLLLLLLLGTLLMPVAHGSTTTFTRIGQEATGCPRNSPSLNRCIEQAIQYYISYMYTGLISERTSVSSLDPLDLPDATLIQNDDVLSTSSKRSTTGFRNMYITDVRTDIARLEFFFKFHVAAIDTRGTYHARLLRHPGIAEWSQMTYSIRNSTIAMQLKGSNVEHEDRVYLKVNVTQWEQQIGDHTVGFRWFTMSGNYSQHSDRFEQIRGRDILPVVERELMASLQQRFQQLLNEVLSLAPFDRFFPTPYYNMAAAAATATASTIVMANWRWSLLLVLAAIVGLRLDASSTNSAVSAAPMRGARELGTGCPRSAPDLSDCVGTYVQQFVNFMSSGKLTPRHWITPFDPLHLPNMTIFQRKDMQAKALYVNRYLVGLKNTLIQDVRVDLEKLEFNVTALLPSLEVLGMFSSAGRESDLHTENSIRTFSLRNTVIDLVAKGSVYTPTGSTSAQEQHLWLQFDIRYMSIASYVMSDHFGTEPTRPPVDELPPMDEDYWVSDSADSNGASSSSSSSSSTSASGGHRPLVTPARFMKLMEKDLRVQLIRRLQYIANEALQLAPIGQLFPV</sequence>
<feature type="compositionally biased region" description="Low complexity" evidence="1">
    <location>
        <begin position="515"/>
        <end position="538"/>
    </location>
</feature>
<proteinExistence type="predicted"/>
<dbReference type="VEuPathDB" id="VectorBase:AALB000428"/>
<feature type="chain" id="PRO_5043556800" evidence="2">
    <location>
        <begin position="37"/>
        <end position="583"/>
    </location>
</feature>
<reference evidence="3 4" key="1">
    <citation type="journal article" date="2017" name="G3 (Bethesda)">
        <title>The Physical Genome Mapping of Anopheles albimanus Corrected Scaffold Misassemblies and Identified Interarm Rearrangements in Genus Anopheles.</title>
        <authorList>
            <person name="Artemov G.N."/>
            <person name="Peery A.N."/>
            <person name="Jiang X."/>
            <person name="Tu Z."/>
            <person name="Stegniy V.N."/>
            <person name="Sharakhova M.V."/>
            <person name="Sharakhov I.V."/>
        </authorList>
    </citation>
    <scope>NUCLEOTIDE SEQUENCE [LARGE SCALE GENOMIC DNA]</scope>
    <source>
        <strain evidence="3 4">ALBI9_A</strain>
    </source>
</reference>
<dbReference type="InterPro" id="IPR038606">
    <property type="entry name" value="To_sf"/>
</dbReference>
<reference evidence="3" key="2">
    <citation type="submission" date="2022-08" db="UniProtKB">
        <authorList>
            <consortium name="EnsemblMetazoa"/>
        </authorList>
    </citation>
    <scope>IDENTIFICATION</scope>
    <source>
        <strain evidence="3">STECLA/ALBI9_A</strain>
    </source>
</reference>
<dbReference type="VEuPathDB" id="VectorBase:AALB20_027571"/>
<dbReference type="Pfam" id="PF06585">
    <property type="entry name" value="JHBP"/>
    <property type="match status" value="2"/>
</dbReference>
<accession>A0A182F1U8</accession>
<evidence type="ECO:0000313" key="4">
    <source>
        <dbReference type="Proteomes" id="UP000069272"/>
    </source>
</evidence>
<evidence type="ECO:0000313" key="3">
    <source>
        <dbReference type="EnsemblMetazoa" id="AALB000428-PA"/>
    </source>
</evidence>
<evidence type="ECO:0000256" key="2">
    <source>
        <dbReference type="SAM" id="SignalP"/>
    </source>
</evidence>
<protein>
    <submittedName>
        <fullName evidence="3">Uncharacterized protein</fullName>
    </submittedName>
</protein>
<dbReference type="PANTHER" id="PTHR11008">
    <property type="entry name" value="PROTEIN TAKEOUT-LIKE PROTEIN"/>
    <property type="match status" value="1"/>
</dbReference>
<keyword evidence="2" id="KW-0732">Signal</keyword>
<feature type="signal peptide" evidence="2">
    <location>
        <begin position="1"/>
        <end position="36"/>
    </location>
</feature>
<dbReference type="Proteomes" id="UP000069272">
    <property type="component" value="Chromosome 2L"/>
</dbReference>
<evidence type="ECO:0000256" key="1">
    <source>
        <dbReference type="SAM" id="MobiDB-lite"/>
    </source>
</evidence>
<dbReference type="VEuPathDB" id="VectorBase:AALB20_038780"/>
<name>A0A182F1U8_ANOAL</name>
<keyword evidence="4" id="KW-1185">Reference proteome</keyword>
<dbReference type="PANTHER" id="PTHR11008:SF39">
    <property type="entry name" value="CIRCADIAN CLOCK-CONTROLLED PROTEIN-LIKE PROTEIN"/>
    <property type="match status" value="1"/>
</dbReference>
<dbReference type="EnsemblMetazoa" id="AALB000428-RA">
    <property type="protein sequence ID" value="AALB000428-PA"/>
    <property type="gene ID" value="AALB000428"/>
</dbReference>